<feature type="domain" description="RapZ C-terminal" evidence="6">
    <location>
        <begin position="163"/>
        <end position="282"/>
    </location>
</feature>
<keyword evidence="2 4" id="KW-0067">ATP-binding</keyword>
<dbReference type="Proteomes" id="UP000298631">
    <property type="component" value="Plasmid unnamed1"/>
</dbReference>
<keyword evidence="1 4" id="KW-0547">Nucleotide-binding</keyword>
<dbReference type="PANTHER" id="PTHR30448">
    <property type="entry name" value="RNASE ADAPTER PROTEIN RAPZ"/>
    <property type="match status" value="1"/>
</dbReference>
<evidence type="ECO:0000259" key="5">
    <source>
        <dbReference type="Pfam" id="PF03668"/>
    </source>
</evidence>
<dbReference type="HAMAP" id="MF_00636">
    <property type="entry name" value="RapZ_like"/>
    <property type="match status" value="1"/>
</dbReference>
<feature type="binding site" evidence="4">
    <location>
        <begin position="10"/>
        <end position="17"/>
    </location>
    <ligand>
        <name>ATP</name>
        <dbReference type="ChEBI" id="CHEBI:30616"/>
    </ligand>
</feature>
<dbReference type="GO" id="GO:0005525">
    <property type="term" value="F:GTP binding"/>
    <property type="evidence" value="ECO:0007669"/>
    <property type="project" value="UniProtKB-UniRule"/>
</dbReference>
<name>A0A4P8EJD9_9RHOB</name>
<dbReference type="RefSeq" id="WP_137194922.1">
    <property type="nucleotide sequence ID" value="NZ_CP039965.1"/>
</dbReference>
<reference evidence="7 8" key="1">
    <citation type="submission" date="2019-05" db="EMBL/GenBank/DDBJ databases">
        <title>Pseudorhodobacter turbinis sp. nov., isolated from the gut of the Korean turban shell.</title>
        <authorList>
            <person name="Jeong Y.-S."/>
            <person name="Kang W.-R."/>
            <person name="Bae J.-W."/>
        </authorList>
    </citation>
    <scope>NUCLEOTIDE SEQUENCE [LARGE SCALE GENOMIC DNA]</scope>
    <source>
        <strain evidence="7 8">S12M18</strain>
        <plasmid evidence="7 8">unnamed1</plasmid>
    </source>
</reference>
<dbReference type="Pfam" id="PF22740">
    <property type="entry name" value="PapZ_C"/>
    <property type="match status" value="1"/>
</dbReference>
<dbReference type="NCBIfam" id="NF003828">
    <property type="entry name" value="PRK05416.1"/>
    <property type="match status" value="1"/>
</dbReference>
<dbReference type="Pfam" id="PF03668">
    <property type="entry name" value="RapZ-like_N"/>
    <property type="match status" value="1"/>
</dbReference>
<evidence type="ECO:0000256" key="4">
    <source>
        <dbReference type="HAMAP-Rule" id="MF_00636"/>
    </source>
</evidence>
<dbReference type="KEGG" id="pseb:EOK75_15185"/>
<evidence type="ECO:0000256" key="1">
    <source>
        <dbReference type="ARBA" id="ARBA00022741"/>
    </source>
</evidence>
<evidence type="ECO:0000259" key="6">
    <source>
        <dbReference type="Pfam" id="PF22740"/>
    </source>
</evidence>
<feature type="domain" description="RapZ-like N-terminal" evidence="5">
    <location>
        <begin position="5"/>
        <end position="155"/>
    </location>
</feature>
<feature type="binding site" evidence="4">
    <location>
        <begin position="57"/>
        <end position="60"/>
    </location>
    <ligand>
        <name>GTP</name>
        <dbReference type="ChEBI" id="CHEBI:37565"/>
    </ligand>
</feature>
<geneLocation type="plasmid" evidence="7 8">
    <name>unnamed1</name>
</geneLocation>
<dbReference type="GO" id="GO:0005524">
    <property type="term" value="F:ATP binding"/>
    <property type="evidence" value="ECO:0007669"/>
    <property type="project" value="UniProtKB-UniRule"/>
</dbReference>
<dbReference type="SUPFAM" id="SSF52540">
    <property type="entry name" value="P-loop containing nucleoside triphosphate hydrolases"/>
    <property type="match status" value="1"/>
</dbReference>
<evidence type="ECO:0000256" key="2">
    <source>
        <dbReference type="ARBA" id="ARBA00022840"/>
    </source>
</evidence>
<evidence type="ECO:0000256" key="3">
    <source>
        <dbReference type="ARBA" id="ARBA00023134"/>
    </source>
</evidence>
<accession>A0A4P8EJD9</accession>
<gene>
    <name evidence="7" type="primary">rapZ</name>
    <name evidence="7" type="ORF">EOK75_15185</name>
</gene>
<dbReference type="AlphaFoldDB" id="A0A4P8EJD9"/>
<dbReference type="PIRSF" id="PIRSF005052">
    <property type="entry name" value="P-loopkin"/>
    <property type="match status" value="1"/>
</dbReference>
<keyword evidence="7" id="KW-0614">Plasmid</keyword>
<dbReference type="OrthoDB" id="9784461at2"/>
<keyword evidence="8" id="KW-1185">Reference proteome</keyword>
<dbReference type="EMBL" id="CP039965">
    <property type="protein sequence ID" value="QCO57117.1"/>
    <property type="molecule type" value="Genomic_DNA"/>
</dbReference>
<dbReference type="InterPro" id="IPR053930">
    <property type="entry name" value="RapZ-like_N"/>
</dbReference>
<keyword evidence="3 4" id="KW-0342">GTP-binding</keyword>
<protein>
    <submittedName>
        <fullName evidence="7">RNase adapter RapZ</fullName>
    </submittedName>
</protein>
<evidence type="ECO:0000313" key="8">
    <source>
        <dbReference type="Proteomes" id="UP000298631"/>
    </source>
</evidence>
<dbReference type="InterPro" id="IPR005337">
    <property type="entry name" value="RapZ-like"/>
</dbReference>
<dbReference type="PANTHER" id="PTHR30448:SF0">
    <property type="entry name" value="RNASE ADAPTER PROTEIN RAPZ"/>
    <property type="match status" value="1"/>
</dbReference>
<proteinExistence type="inferred from homology"/>
<evidence type="ECO:0000313" key="7">
    <source>
        <dbReference type="EMBL" id="QCO57117.1"/>
    </source>
</evidence>
<sequence>MEHRIVLVTGPSGAGRTTAVNALEDMGYEAIDNLPLSLVPRLIGGDSQGRPLALGLDARNREFNAAALIALIDKLTVDPRVSLSVIYLDCAPDELIRRFAQTRRRHPLAPDSTPLIGISREVDLLAPVRVRADHLIETTEMSPHDLRAEIGRWFGQSEVPGLAVSIQSFSYKRGVPRGVDMIFDCRFLRNPHWVAELRDMDGRDSAVVDYIADDPRFSEFIKKVNDLVLFLMPAQLDEGKAHLAIGFGCTGGQHRSVAVAELIASKLAQAGWPVAKRHRELERRAAVLPANGTG</sequence>
<dbReference type="InterPro" id="IPR027417">
    <property type="entry name" value="P-loop_NTPase"/>
</dbReference>
<dbReference type="InterPro" id="IPR053931">
    <property type="entry name" value="RapZ_C"/>
</dbReference>
<organism evidence="7 8">
    <name type="scientific">Pseudorhodobacter turbinis</name>
    <dbReference type="NCBI Taxonomy" id="2500533"/>
    <lineage>
        <taxon>Bacteria</taxon>
        <taxon>Pseudomonadati</taxon>
        <taxon>Pseudomonadota</taxon>
        <taxon>Alphaproteobacteria</taxon>
        <taxon>Rhodobacterales</taxon>
        <taxon>Paracoccaceae</taxon>
        <taxon>Pseudorhodobacter</taxon>
    </lineage>
</organism>